<dbReference type="Proteomes" id="UP000218934">
    <property type="component" value="Unassembled WGS sequence"/>
</dbReference>
<organism evidence="2 3">
    <name type="scientific">Rhizorhabdus dicambivorans</name>
    <dbReference type="NCBI Taxonomy" id="1850238"/>
    <lineage>
        <taxon>Bacteria</taxon>
        <taxon>Pseudomonadati</taxon>
        <taxon>Pseudomonadota</taxon>
        <taxon>Alphaproteobacteria</taxon>
        <taxon>Sphingomonadales</taxon>
        <taxon>Sphingomonadaceae</taxon>
        <taxon>Rhizorhabdus</taxon>
    </lineage>
</organism>
<reference evidence="2 3" key="1">
    <citation type="submission" date="2017-09" db="EMBL/GenBank/DDBJ databases">
        <title>The Catabolism of 3,6-Dichlorosalicylic acid is Initiated by the Cytochrome P450 Monooxygenase DsmABC in Rhizorhabdus dicambivorans Ndbn-20.</title>
        <authorList>
            <person name="Na L."/>
        </authorList>
    </citation>
    <scope>NUCLEOTIDE SEQUENCE [LARGE SCALE GENOMIC DNA]</scope>
    <source>
        <strain evidence="2 3">Ndbn-20m</strain>
    </source>
</reference>
<keyword evidence="1" id="KW-0812">Transmembrane</keyword>
<gene>
    <name evidence="2" type="ORF">COO09_16145</name>
</gene>
<dbReference type="AlphaFoldDB" id="A0A2A4FSP1"/>
<keyword evidence="1" id="KW-1133">Transmembrane helix</keyword>
<sequence>MADAGCDLISTGSDVIQAICALTVTGFAIAGLNSWKNERRGNRRSDFAERTLTKLLEAQEHLRSVRLNVFWIGELAQVEADWLKADQRRQHDAKLELVHKRLHSKSELFAELDSLARQARAIAPKAEQPLKDMDEVIRKVNAAIVTLHGLNMVNDPDGELARMLREAYMQGPEATDPIVLEVRQIITRADAILRPLL</sequence>
<feature type="transmembrane region" description="Helical" evidence="1">
    <location>
        <begin position="15"/>
        <end position="35"/>
    </location>
</feature>
<evidence type="ECO:0000256" key="1">
    <source>
        <dbReference type="SAM" id="Phobius"/>
    </source>
</evidence>
<evidence type="ECO:0000313" key="2">
    <source>
        <dbReference type="EMBL" id="PCE41207.1"/>
    </source>
</evidence>
<proteinExistence type="predicted"/>
<dbReference type="EMBL" id="NWUF01000017">
    <property type="protein sequence ID" value="PCE41207.1"/>
    <property type="molecule type" value="Genomic_DNA"/>
</dbReference>
<name>A0A2A4FSP1_9SPHN</name>
<keyword evidence="3" id="KW-1185">Reference proteome</keyword>
<comment type="caution">
    <text evidence="2">The sequence shown here is derived from an EMBL/GenBank/DDBJ whole genome shotgun (WGS) entry which is preliminary data.</text>
</comment>
<dbReference type="RefSeq" id="WP_066969195.1">
    <property type="nucleotide sequence ID" value="NZ_CP023449.1"/>
</dbReference>
<evidence type="ECO:0000313" key="3">
    <source>
        <dbReference type="Proteomes" id="UP000218934"/>
    </source>
</evidence>
<keyword evidence="1" id="KW-0472">Membrane</keyword>
<accession>A0A2A4FSP1</accession>
<dbReference type="KEGG" id="rdi:CMV14_08565"/>
<protein>
    <submittedName>
        <fullName evidence="2">Uncharacterized protein</fullName>
    </submittedName>
</protein>